<dbReference type="RefSeq" id="WP_144562338.1">
    <property type="nucleotide sequence ID" value="NZ_VIVN01000001.1"/>
</dbReference>
<dbReference type="PANTHER" id="PTHR35801">
    <property type="entry name" value="PHOSPHOSERINE PHOSPHATASE RSBX"/>
    <property type="match status" value="1"/>
</dbReference>
<dbReference type="AlphaFoldDB" id="A0A561DZB7"/>
<accession>A0A561DZB7</accession>
<comment type="caution">
    <text evidence="2">The sequence shown here is derived from an EMBL/GenBank/DDBJ whole genome shotgun (WGS) entry which is preliminary data.</text>
</comment>
<gene>
    <name evidence="2" type="ORF">FB550_101713</name>
</gene>
<dbReference type="Pfam" id="PF07228">
    <property type="entry name" value="SpoIIE"/>
    <property type="match status" value="1"/>
</dbReference>
<evidence type="ECO:0000313" key="2">
    <source>
        <dbReference type="EMBL" id="TWE08686.1"/>
    </source>
</evidence>
<reference evidence="2 3" key="1">
    <citation type="submission" date="2019-06" db="EMBL/GenBank/DDBJ databases">
        <title>Sorghum-associated microbial communities from plants grown in Nebraska, USA.</title>
        <authorList>
            <person name="Schachtman D."/>
        </authorList>
    </citation>
    <scope>NUCLEOTIDE SEQUENCE [LARGE SCALE GENOMIC DNA]</scope>
    <source>
        <strain evidence="2 3">2482</strain>
    </source>
</reference>
<dbReference type="PANTHER" id="PTHR35801:SF1">
    <property type="entry name" value="PHOSPHOSERINE PHOSPHATASE RSBX"/>
    <property type="match status" value="1"/>
</dbReference>
<dbReference type="EMBL" id="VIVN01000001">
    <property type="protein sequence ID" value="TWE08686.1"/>
    <property type="molecule type" value="Genomic_DNA"/>
</dbReference>
<name>A0A561DZB7_9BACI</name>
<sequence length="199" mass="22361">MLELDFNQHIQAIAYQVPKEGNVFNGDSFYMKVLDDYFICAVADGLGSGEHAYHSSNAIRQEVKNNHDKEVEVLINNCNQVLKNKRGATISILKVHFLQKTFTYSSVGNIQFALSCPSGRFIYPLPVLGYLSGKPQKYRFETFSYEKGSKFILHTDGIAIPSIKSLVSSSCSIEEISNHLENYTKTGKDDLTYIVGQLF</sequence>
<dbReference type="Gene3D" id="3.60.40.10">
    <property type="entry name" value="PPM-type phosphatase domain"/>
    <property type="match status" value="1"/>
</dbReference>
<feature type="domain" description="PPM-type phosphatase" evidence="1">
    <location>
        <begin position="9"/>
        <end position="198"/>
    </location>
</feature>
<organism evidence="2 3">
    <name type="scientific">Neobacillus bataviensis</name>
    <dbReference type="NCBI Taxonomy" id="220685"/>
    <lineage>
        <taxon>Bacteria</taxon>
        <taxon>Bacillati</taxon>
        <taxon>Bacillota</taxon>
        <taxon>Bacilli</taxon>
        <taxon>Bacillales</taxon>
        <taxon>Bacillaceae</taxon>
        <taxon>Neobacillus</taxon>
    </lineage>
</organism>
<dbReference type="SUPFAM" id="SSF81606">
    <property type="entry name" value="PP2C-like"/>
    <property type="match status" value="1"/>
</dbReference>
<evidence type="ECO:0000259" key="1">
    <source>
        <dbReference type="SMART" id="SM00331"/>
    </source>
</evidence>
<protein>
    <submittedName>
        <fullName evidence="2">Serine phosphatase</fullName>
    </submittedName>
</protein>
<keyword evidence="3" id="KW-1185">Reference proteome</keyword>
<dbReference type="InterPro" id="IPR036457">
    <property type="entry name" value="PPM-type-like_dom_sf"/>
</dbReference>
<evidence type="ECO:0000313" key="3">
    <source>
        <dbReference type="Proteomes" id="UP000319671"/>
    </source>
</evidence>
<dbReference type="SMART" id="SM00331">
    <property type="entry name" value="PP2C_SIG"/>
    <property type="match status" value="1"/>
</dbReference>
<dbReference type="InterPro" id="IPR001932">
    <property type="entry name" value="PPM-type_phosphatase-like_dom"/>
</dbReference>
<dbReference type="InterPro" id="IPR039248">
    <property type="entry name" value="Ptase_RsbX"/>
</dbReference>
<dbReference type="Proteomes" id="UP000319671">
    <property type="component" value="Unassembled WGS sequence"/>
</dbReference>
<proteinExistence type="predicted"/>